<evidence type="ECO:0000313" key="4">
    <source>
        <dbReference type="EMBL" id="GLK71689.1"/>
    </source>
</evidence>
<feature type="binding site" evidence="1">
    <location>
        <position position="35"/>
    </location>
    <ligand>
        <name>Zn(2+)</name>
        <dbReference type="ChEBI" id="CHEBI:29105"/>
    </ligand>
</feature>
<comment type="similarity">
    <text evidence="1">Belongs to the ClpX chaperone family.</text>
</comment>
<sequence>MSRFATYRCTFCGALSDDVETLFAGPNHQAICDKCVSFGVARLNGEPAHDDIPGRLAKWRRAAPPTTTLHPLAEASSDGLERADKLLCVCYGSSSDPLDLGSLRGICLAEKVRPAQFHDNRILDALNVDPSLSVVWRGHGSLQENADHVAQRHLLPEFFVEPLSKFTRGIVDHVGDSVRVLRAGLKGRDRVASGRAHHSNADGDTGNGARRMSECAR</sequence>
<dbReference type="AlphaFoldDB" id="A0A9W6J9B5"/>
<dbReference type="PROSITE" id="PS51902">
    <property type="entry name" value="CLPX_ZB"/>
    <property type="match status" value="1"/>
</dbReference>
<feature type="binding site" evidence="1">
    <location>
        <position position="12"/>
    </location>
    <ligand>
        <name>Zn(2+)</name>
        <dbReference type="ChEBI" id="CHEBI:29105"/>
    </ligand>
</feature>
<keyword evidence="5" id="KW-1185">Reference proteome</keyword>
<dbReference type="Gene3D" id="6.20.220.10">
    <property type="entry name" value="ClpX chaperone, C4-type zinc finger domain"/>
    <property type="match status" value="1"/>
</dbReference>
<dbReference type="GO" id="GO:0051082">
    <property type="term" value="F:unfolded protein binding"/>
    <property type="evidence" value="ECO:0007669"/>
    <property type="project" value="UniProtKB-UniRule"/>
</dbReference>
<feature type="binding site" evidence="1">
    <location>
        <position position="9"/>
    </location>
    <ligand>
        <name>Zn(2+)</name>
        <dbReference type="ChEBI" id="CHEBI:29105"/>
    </ligand>
</feature>
<keyword evidence="1" id="KW-0143">Chaperone</keyword>
<organism evidence="4 5">
    <name type="scientific">Ancylobacter dichloromethanicus</name>
    <dbReference type="NCBI Taxonomy" id="518825"/>
    <lineage>
        <taxon>Bacteria</taxon>
        <taxon>Pseudomonadati</taxon>
        <taxon>Pseudomonadota</taxon>
        <taxon>Alphaproteobacteria</taxon>
        <taxon>Hyphomicrobiales</taxon>
        <taxon>Xanthobacteraceae</taxon>
        <taxon>Ancylobacter</taxon>
    </lineage>
</organism>
<evidence type="ECO:0000313" key="5">
    <source>
        <dbReference type="Proteomes" id="UP001143370"/>
    </source>
</evidence>
<dbReference type="InterPro" id="IPR059188">
    <property type="entry name" value="Znf_CLPX-like"/>
</dbReference>
<reference evidence="4" key="2">
    <citation type="submission" date="2023-01" db="EMBL/GenBank/DDBJ databases">
        <authorList>
            <person name="Sun Q."/>
            <person name="Evtushenko L."/>
        </authorList>
    </citation>
    <scope>NUCLEOTIDE SEQUENCE</scope>
    <source>
        <strain evidence="4">VKM B-2484</strain>
    </source>
</reference>
<evidence type="ECO:0000256" key="1">
    <source>
        <dbReference type="PROSITE-ProRule" id="PRU01250"/>
    </source>
</evidence>
<keyword evidence="1" id="KW-0479">Metal-binding</keyword>
<dbReference type="Pfam" id="PF06689">
    <property type="entry name" value="zf-C4_ClpX"/>
    <property type="match status" value="1"/>
</dbReference>
<dbReference type="Proteomes" id="UP001143370">
    <property type="component" value="Unassembled WGS sequence"/>
</dbReference>
<dbReference type="SMART" id="SM00994">
    <property type="entry name" value="zf-C4_ClpX"/>
    <property type="match status" value="1"/>
</dbReference>
<dbReference type="GO" id="GO:0046983">
    <property type="term" value="F:protein dimerization activity"/>
    <property type="evidence" value="ECO:0007669"/>
    <property type="project" value="UniProtKB-UniRule"/>
</dbReference>
<dbReference type="GO" id="GO:0006457">
    <property type="term" value="P:protein folding"/>
    <property type="evidence" value="ECO:0007669"/>
    <property type="project" value="UniProtKB-UniRule"/>
</dbReference>
<name>A0A9W6J9B5_9HYPH</name>
<dbReference type="InterPro" id="IPR038366">
    <property type="entry name" value="Znf_CppX_C4_sf"/>
</dbReference>
<dbReference type="InterPro" id="IPR010603">
    <property type="entry name" value="Znf_CppX_C4"/>
</dbReference>
<keyword evidence="1" id="KW-0862">Zinc</keyword>
<accession>A0A9W6J9B5</accession>
<feature type="domain" description="ClpX-type ZB" evidence="3">
    <location>
        <begin position="1"/>
        <end position="51"/>
    </location>
</feature>
<reference evidence="4" key="1">
    <citation type="journal article" date="2014" name="Int. J. Syst. Evol. Microbiol.">
        <title>Complete genome sequence of Corynebacterium casei LMG S-19264T (=DSM 44701T), isolated from a smear-ripened cheese.</title>
        <authorList>
            <consortium name="US DOE Joint Genome Institute (JGI-PGF)"/>
            <person name="Walter F."/>
            <person name="Albersmeier A."/>
            <person name="Kalinowski J."/>
            <person name="Ruckert C."/>
        </authorList>
    </citation>
    <scope>NUCLEOTIDE SEQUENCE</scope>
    <source>
        <strain evidence="4">VKM B-2484</strain>
    </source>
</reference>
<feature type="region of interest" description="Disordered" evidence="2">
    <location>
        <begin position="191"/>
        <end position="217"/>
    </location>
</feature>
<gene>
    <name evidence="4" type="ORF">GCM10017643_18040</name>
</gene>
<dbReference type="GO" id="GO:0008270">
    <property type="term" value="F:zinc ion binding"/>
    <property type="evidence" value="ECO:0007669"/>
    <property type="project" value="UniProtKB-UniRule"/>
</dbReference>
<comment type="caution">
    <text evidence="4">The sequence shown here is derived from an EMBL/GenBank/DDBJ whole genome shotgun (WGS) entry which is preliminary data.</text>
</comment>
<dbReference type="RefSeq" id="WP_213373028.1">
    <property type="nucleotide sequence ID" value="NZ_BSFJ01000005.1"/>
</dbReference>
<proteinExistence type="inferred from homology"/>
<protein>
    <recommendedName>
        <fullName evidence="3">ClpX-type ZB domain-containing protein</fullName>
    </recommendedName>
</protein>
<dbReference type="EMBL" id="BSFJ01000005">
    <property type="protein sequence ID" value="GLK71689.1"/>
    <property type="molecule type" value="Genomic_DNA"/>
</dbReference>
<evidence type="ECO:0000256" key="2">
    <source>
        <dbReference type="SAM" id="MobiDB-lite"/>
    </source>
</evidence>
<feature type="binding site" evidence="1">
    <location>
        <position position="32"/>
    </location>
    <ligand>
        <name>Zn(2+)</name>
        <dbReference type="ChEBI" id="CHEBI:29105"/>
    </ligand>
</feature>
<evidence type="ECO:0000259" key="3">
    <source>
        <dbReference type="PROSITE" id="PS51902"/>
    </source>
</evidence>